<dbReference type="OrthoDB" id="276498at2759"/>
<keyword evidence="12" id="KW-1185">Reference proteome</keyword>
<dbReference type="GO" id="GO:0006265">
    <property type="term" value="P:DNA topological change"/>
    <property type="evidence" value="ECO:0007669"/>
    <property type="project" value="InterPro"/>
</dbReference>
<keyword evidence="8" id="KW-0413">Isomerase</keyword>
<dbReference type="GO" id="GO:0003918">
    <property type="term" value="F:DNA topoisomerase type II (double strand cut, ATP-hydrolyzing) activity"/>
    <property type="evidence" value="ECO:0007669"/>
    <property type="project" value="UniProtKB-EC"/>
</dbReference>
<evidence type="ECO:0000256" key="1">
    <source>
        <dbReference type="ARBA" id="ARBA00000185"/>
    </source>
</evidence>
<dbReference type="GO" id="GO:0000712">
    <property type="term" value="P:resolution of meiotic recombination intermediates"/>
    <property type="evidence" value="ECO:0007669"/>
    <property type="project" value="TreeGrafter"/>
</dbReference>
<dbReference type="PANTHER" id="PTHR10169:SF38">
    <property type="entry name" value="DNA TOPOISOMERASE 2"/>
    <property type="match status" value="1"/>
</dbReference>
<dbReference type="InterPro" id="IPR013758">
    <property type="entry name" value="Topo_IIA_A/C_ab"/>
</dbReference>
<dbReference type="GO" id="GO:0005524">
    <property type="term" value="F:ATP binding"/>
    <property type="evidence" value="ECO:0007669"/>
    <property type="project" value="UniProtKB-KW"/>
</dbReference>
<dbReference type="Pfam" id="PF00521">
    <property type="entry name" value="DNA_topoisoIV"/>
    <property type="match status" value="1"/>
</dbReference>
<evidence type="ECO:0000256" key="5">
    <source>
        <dbReference type="ARBA" id="ARBA00022840"/>
    </source>
</evidence>
<evidence type="ECO:0000256" key="9">
    <source>
        <dbReference type="PROSITE-ProRule" id="PRU01384"/>
    </source>
</evidence>
<proteinExistence type="predicted"/>
<evidence type="ECO:0000256" key="6">
    <source>
        <dbReference type="ARBA" id="ARBA00023029"/>
    </source>
</evidence>
<evidence type="ECO:0000256" key="7">
    <source>
        <dbReference type="ARBA" id="ARBA00023125"/>
    </source>
</evidence>
<evidence type="ECO:0000256" key="8">
    <source>
        <dbReference type="ARBA" id="ARBA00023235"/>
    </source>
</evidence>
<dbReference type="GO" id="GO:0005634">
    <property type="term" value="C:nucleus"/>
    <property type="evidence" value="ECO:0007669"/>
    <property type="project" value="TreeGrafter"/>
</dbReference>
<evidence type="ECO:0000313" key="11">
    <source>
        <dbReference type="EMBL" id="CAI2200260.1"/>
    </source>
</evidence>
<organism evidence="11 12">
    <name type="scientific">Funneliformis geosporum</name>
    <dbReference type="NCBI Taxonomy" id="1117311"/>
    <lineage>
        <taxon>Eukaryota</taxon>
        <taxon>Fungi</taxon>
        <taxon>Fungi incertae sedis</taxon>
        <taxon>Mucoromycota</taxon>
        <taxon>Glomeromycotina</taxon>
        <taxon>Glomeromycetes</taxon>
        <taxon>Glomerales</taxon>
        <taxon>Glomeraceae</taxon>
        <taxon>Funneliformis</taxon>
    </lineage>
</organism>
<reference evidence="11" key="1">
    <citation type="submission" date="2022-08" db="EMBL/GenBank/DDBJ databases">
        <authorList>
            <person name="Kallberg Y."/>
            <person name="Tangrot J."/>
            <person name="Rosling A."/>
        </authorList>
    </citation>
    <scope>NUCLEOTIDE SEQUENCE</scope>
    <source>
        <strain evidence="11">Wild A</strain>
    </source>
</reference>
<name>A0A9W4TAS3_9GLOM</name>
<dbReference type="InterPro" id="IPR002205">
    <property type="entry name" value="Topo_IIA_dom_A"/>
</dbReference>
<dbReference type="AlphaFoldDB" id="A0A9W4TAS3"/>
<feature type="non-terminal residue" evidence="11">
    <location>
        <position position="1"/>
    </location>
</feature>
<keyword evidence="6" id="KW-0799">Topoisomerase</keyword>
<comment type="catalytic activity">
    <reaction evidence="1">
        <text>ATP-dependent breakage, passage and rejoining of double-stranded DNA.</text>
        <dbReference type="EC" id="5.6.2.2"/>
    </reaction>
</comment>
<dbReference type="EMBL" id="CAMKVN010023852">
    <property type="protein sequence ID" value="CAI2200260.1"/>
    <property type="molecule type" value="Genomic_DNA"/>
</dbReference>
<gene>
    <name evidence="11" type="ORF">FWILDA_LOCUS19480</name>
</gene>
<dbReference type="GO" id="GO:0003677">
    <property type="term" value="F:DNA binding"/>
    <property type="evidence" value="ECO:0007669"/>
    <property type="project" value="UniProtKB-UniRule"/>
</dbReference>
<comment type="caution">
    <text evidence="9">Lacks conserved residue(s) required for the propagation of feature annotation.</text>
</comment>
<dbReference type="Gene3D" id="3.30.1360.40">
    <property type="match status" value="1"/>
</dbReference>
<keyword evidence="7 9" id="KW-0238">DNA-binding</keyword>
<feature type="domain" description="Topo IIA-type catalytic" evidence="10">
    <location>
        <begin position="1"/>
        <end position="125"/>
    </location>
</feature>
<evidence type="ECO:0000259" key="10">
    <source>
        <dbReference type="PROSITE" id="PS52040"/>
    </source>
</evidence>
<dbReference type="Gene3D" id="3.90.199.10">
    <property type="entry name" value="Topoisomerase II, domain 5"/>
    <property type="match status" value="1"/>
</dbReference>
<sequence length="125" mass="14436">LIRHKGSGGKDAASARHISLVEPKWYLPILPMILVNGSEGIGTGWRSYIPNYNPQEIVDNLKRLINNEETVKMHPWYRGFQNYGKIGVNDDLIRTTELPIRVWTQNYKEQLEKCISGTDKMPWIL</sequence>
<dbReference type="GO" id="GO:0000819">
    <property type="term" value="P:sister chromatid segregation"/>
    <property type="evidence" value="ECO:0007669"/>
    <property type="project" value="TreeGrafter"/>
</dbReference>
<evidence type="ECO:0000256" key="4">
    <source>
        <dbReference type="ARBA" id="ARBA00022741"/>
    </source>
</evidence>
<keyword evidence="5" id="KW-0067">ATP-binding</keyword>
<accession>A0A9W4TAS3</accession>
<dbReference type="SUPFAM" id="SSF56719">
    <property type="entry name" value="Type II DNA topoisomerase"/>
    <property type="match status" value="1"/>
</dbReference>
<dbReference type="EC" id="5.6.2.2" evidence="3"/>
<feature type="non-terminal residue" evidence="11">
    <location>
        <position position="125"/>
    </location>
</feature>
<dbReference type="PROSITE" id="PS52040">
    <property type="entry name" value="TOPO_IIA"/>
    <property type="match status" value="1"/>
</dbReference>
<dbReference type="Proteomes" id="UP001153678">
    <property type="component" value="Unassembled WGS sequence"/>
</dbReference>
<comment type="cofactor">
    <cofactor evidence="2">
        <name>Mg(2+)</name>
        <dbReference type="ChEBI" id="CHEBI:18420"/>
    </cofactor>
</comment>
<comment type="caution">
    <text evidence="11">The sequence shown here is derived from an EMBL/GenBank/DDBJ whole genome shotgun (WGS) entry which is preliminary data.</text>
</comment>
<dbReference type="InterPro" id="IPR050634">
    <property type="entry name" value="DNA_Topoisomerase_II"/>
</dbReference>
<evidence type="ECO:0000313" key="12">
    <source>
        <dbReference type="Proteomes" id="UP001153678"/>
    </source>
</evidence>
<evidence type="ECO:0000256" key="3">
    <source>
        <dbReference type="ARBA" id="ARBA00012895"/>
    </source>
</evidence>
<protein>
    <recommendedName>
        <fullName evidence="3">DNA topoisomerase (ATP-hydrolyzing)</fullName>
        <ecNumber evidence="3">5.6.2.2</ecNumber>
    </recommendedName>
</protein>
<evidence type="ECO:0000256" key="2">
    <source>
        <dbReference type="ARBA" id="ARBA00001946"/>
    </source>
</evidence>
<keyword evidence="4" id="KW-0547">Nucleotide-binding</keyword>
<dbReference type="InterPro" id="IPR013760">
    <property type="entry name" value="Topo_IIA-like_dom_sf"/>
</dbReference>
<dbReference type="PANTHER" id="PTHR10169">
    <property type="entry name" value="DNA TOPOISOMERASE/GYRASE"/>
    <property type="match status" value="1"/>
</dbReference>